<keyword evidence="4" id="KW-0804">Transcription</keyword>
<feature type="domain" description="RNA polymerase sigma-70 region 2" evidence="5">
    <location>
        <begin position="36"/>
        <end position="98"/>
    </location>
</feature>
<dbReference type="InterPro" id="IPR011051">
    <property type="entry name" value="RmlC_Cupin_sf"/>
</dbReference>
<dbReference type="SUPFAM" id="SSF88659">
    <property type="entry name" value="Sigma3 and sigma4 domains of RNA polymerase sigma factors"/>
    <property type="match status" value="1"/>
</dbReference>
<dbReference type="Pfam" id="PF04542">
    <property type="entry name" value="Sigma70_r2"/>
    <property type="match status" value="1"/>
</dbReference>
<sequence length="416" mass="44383">MQGAPPINFAVPGDVGAAQRMAAAARGDAVAFIELCESYAPALLGATLRILGDRVAAESAVYGVLLDAWRGAKQFDPRQSSVRVWWTIGARTAALRALPEHRAARMAAVHDTQITTLDDKTEAADVGPLRQAVQTAMLDLDDEPRSALQLAYFEGLGAGEIADRARTSPEVVRAQVADGLRRLSAALAGTTPNTYVPRPHDRLAAAYLLDELSPEDRARFERGEAIGELQASEVAAQRDNVHGLALYTFPAALLPQTRARLVAAIAGPERLSPFTDDLAALLRLPHHDAREILARVDAPRGWRDDAGLRILPLETGSEVRVPESMSEEPDAVGGNDVTVVQRAAWPRRLIVRVAPGAVIPSRYPHSEARVLVLQGGLSHEEAGAARPGDLVPWPSGTTLGVAEPGGPELILAVLNQ</sequence>
<keyword evidence="7" id="KW-1185">Reference proteome</keyword>
<dbReference type="PANTHER" id="PTHR43133:SF62">
    <property type="entry name" value="RNA POLYMERASE SIGMA FACTOR SIGZ"/>
    <property type="match status" value="1"/>
</dbReference>
<dbReference type="InterPro" id="IPR036388">
    <property type="entry name" value="WH-like_DNA-bd_sf"/>
</dbReference>
<evidence type="ECO:0000256" key="3">
    <source>
        <dbReference type="ARBA" id="ARBA00023082"/>
    </source>
</evidence>
<dbReference type="InterPro" id="IPR013324">
    <property type="entry name" value="RNA_pol_sigma_r3/r4-like"/>
</dbReference>
<keyword evidence="3" id="KW-0731">Sigma factor</keyword>
<organism evidence="6 7">
    <name type="scientific">Nannocystis exedens</name>
    <dbReference type="NCBI Taxonomy" id="54"/>
    <lineage>
        <taxon>Bacteria</taxon>
        <taxon>Pseudomonadati</taxon>
        <taxon>Myxococcota</taxon>
        <taxon>Polyangia</taxon>
        <taxon>Nannocystales</taxon>
        <taxon>Nannocystaceae</taxon>
        <taxon>Nannocystis</taxon>
    </lineage>
</organism>
<evidence type="ECO:0000256" key="1">
    <source>
        <dbReference type="ARBA" id="ARBA00010641"/>
    </source>
</evidence>
<accession>A0A1I1UWQ0</accession>
<dbReference type="InterPro" id="IPR007627">
    <property type="entry name" value="RNA_pol_sigma70_r2"/>
</dbReference>
<dbReference type="PANTHER" id="PTHR43133">
    <property type="entry name" value="RNA POLYMERASE ECF-TYPE SIGMA FACTO"/>
    <property type="match status" value="1"/>
</dbReference>
<dbReference type="Proteomes" id="UP000199400">
    <property type="component" value="Unassembled WGS sequence"/>
</dbReference>
<dbReference type="OrthoDB" id="9784272at2"/>
<dbReference type="InterPro" id="IPR013325">
    <property type="entry name" value="RNA_pol_sigma_r2"/>
</dbReference>
<dbReference type="RefSeq" id="WP_096330125.1">
    <property type="nucleotide sequence ID" value="NZ_FOMX01000004.1"/>
</dbReference>
<proteinExistence type="inferred from homology"/>
<dbReference type="InterPro" id="IPR039425">
    <property type="entry name" value="RNA_pol_sigma-70-like"/>
</dbReference>
<evidence type="ECO:0000259" key="5">
    <source>
        <dbReference type="Pfam" id="PF04542"/>
    </source>
</evidence>
<dbReference type="SUPFAM" id="SSF88946">
    <property type="entry name" value="Sigma2 domain of RNA polymerase sigma factors"/>
    <property type="match status" value="1"/>
</dbReference>
<evidence type="ECO:0000256" key="2">
    <source>
        <dbReference type="ARBA" id="ARBA00023015"/>
    </source>
</evidence>
<reference evidence="7" key="1">
    <citation type="submission" date="2016-10" db="EMBL/GenBank/DDBJ databases">
        <authorList>
            <person name="Varghese N."/>
            <person name="Submissions S."/>
        </authorList>
    </citation>
    <scope>NUCLEOTIDE SEQUENCE [LARGE SCALE GENOMIC DNA]</scope>
    <source>
        <strain evidence="7">ATCC 25963</strain>
    </source>
</reference>
<dbReference type="Gene3D" id="1.10.1740.10">
    <property type="match status" value="1"/>
</dbReference>
<dbReference type="STRING" id="54.SAMN02745121_01365"/>
<dbReference type="GO" id="GO:0006352">
    <property type="term" value="P:DNA-templated transcription initiation"/>
    <property type="evidence" value="ECO:0007669"/>
    <property type="project" value="InterPro"/>
</dbReference>
<name>A0A1I1UWQ0_9BACT</name>
<dbReference type="InterPro" id="IPR014710">
    <property type="entry name" value="RmlC-like_jellyroll"/>
</dbReference>
<comment type="similarity">
    <text evidence="1">Belongs to the sigma-70 factor family. ECF subfamily.</text>
</comment>
<dbReference type="Gene3D" id="1.10.10.10">
    <property type="entry name" value="Winged helix-like DNA-binding domain superfamily/Winged helix DNA-binding domain"/>
    <property type="match status" value="1"/>
</dbReference>
<dbReference type="SUPFAM" id="SSF51182">
    <property type="entry name" value="RmlC-like cupins"/>
    <property type="match status" value="1"/>
</dbReference>
<evidence type="ECO:0000256" key="4">
    <source>
        <dbReference type="ARBA" id="ARBA00023163"/>
    </source>
</evidence>
<evidence type="ECO:0000313" key="6">
    <source>
        <dbReference type="EMBL" id="SFD75241.1"/>
    </source>
</evidence>
<keyword evidence="2" id="KW-0805">Transcription regulation</keyword>
<dbReference type="GO" id="GO:0016987">
    <property type="term" value="F:sigma factor activity"/>
    <property type="evidence" value="ECO:0007669"/>
    <property type="project" value="UniProtKB-KW"/>
</dbReference>
<dbReference type="Gene3D" id="2.60.120.10">
    <property type="entry name" value="Jelly Rolls"/>
    <property type="match status" value="1"/>
</dbReference>
<protein>
    <submittedName>
        <fullName evidence="6">RNA polymerase sigma factor, sigma-70 family</fullName>
    </submittedName>
</protein>
<gene>
    <name evidence="6" type="ORF">SAMN02745121_01365</name>
</gene>
<evidence type="ECO:0000313" key="7">
    <source>
        <dbReference type="Proteomes" id="UP000199400"/>
    </source>
</evidence>
<dbReference type="AlphaFoldDB" id="A0A1I1UWQ0"/>
<dbReference type="EMBL" id="FOMX01000004">
    <property type="protein sequence ID" value="SFD75241.1"/>
    <property type="molecule type" value="Genomic_DNA"/>
</dbReference>